<dbReference type="InterPro" id="IPR012677">
    <property type="entry name" value="Nucleotide-bd_a/b_plait_sf"/>
</dbReference>
<dbReference type="Proteomes" id="UP000799750">
    <property type="component" value="Unassembled WGS sequence"/>
</dbReference>
<dbReference type="Gene3D" id="3.30.70.330">
    <property type="match status" value="4"/>
</dbReference>
<feature type="compositionally biased region" description="Basic and acidic residues" evidence="6">
    <location>
        <begin position="647"/>
        <end position="704"/>
    </location>
</feature>
<feature type="compositionally biased region" description="Basic and acidic residues" evidence="6">
    <location>
        <begin position="290"/>
        <end position="302"/>
    </location>
</feature>
<keyword evidence="4" id="KW-0539">Nucleus</keyword>
<evidence type="ECO:0000256" key="1">
    <source>
        <dbReference type="ARBA" id="ARBA00004123"/>
    </source>
</evidence>
<keyword evidence="3 5" id="KW-0694">RNA-binding</keyword>
<dbReference type="PANTHER" id="PTHR48039">
    <property type="entry name" value="RNA-BINDING MOTIF PROTEIN 14B"/>
    <property type="match status" value="1"/>
</dbReference>
<dbReference type="PROSITE" id="PS50102">
    <property type="entry name" value="RRM"/>
    <property type="match status" value="4"/>
</dbReference>
<dbReference type="InterPro" id="IPR034808">
    <property type="entry name" value="Nop4p_RRM3"/>
</dbReference>
<evidence type="ECO:0000313" key="9">
    <source>
        <dbReference type="Proteomes" id="UP000799750"/>
    </source>
</evidence>
<dbReference type="EMBL" id="MU004187">
    <property type="protein sequence ID" value="KAF2496613.1"/>
    <property type="molecule type" value="Genomic_DNA"/>
</dbReference>
<evidence type="ECO:0000256" key="3">
    <source>
        <dbReference type="ARBA" id="ARBA00022884"/>
    </source>
</evidence>
<evidence type="ECO:0000259" key="7">
    <source>
        <dbReference type="PROSITE" id="PS50102"/>
    </source>
</evidence>
<evidence type="ECO:0000256" key="4">
    <source>
        <dbReference type="ARBA" id="ARBA00023242"/>
    </source>
</evidence>
<feature type="compositionally biased region" description="Basic and acidic residues" evidence="6">
    <location>
        <begin position="525"/>
        <end position="545"/>
    </location>
</feature>
<name>A0A6A6QY95_9PEZI</name>
<dbReference type="InterPro" id="IPR000504">
    <property type="entry name" value="RRM_dom"/>
</dbReference>
<dbReference type="CDD" id="cd12676">
    <property type="entry name" value="RRM3_Nop4p"/>
    <property type="match status" value="1"/>
</dbReference>
<feature type="domain" description="RRM" evidence="7">
    <location>
        <begin position="149"/>
        <end position="227"/>
    </location>
</feature>
<dbReference type="SUPFAM" id="SSF54928">
    <property type="entry name" value="RNA-binding domain, RBD"/>
    <property type="match status" value="4"/>
</dbReference>
<gene>
    <name evidence="8" type="ORF">BU16DRAFT_525769</name>
</gene>
<feature type="compositionally biased region" description="Basic and acidic residues" evidence="6">
    <location>
        <begin position="132"/>
        <end position="145"/>
    </location>
</feature>
<feature type="compositionally biased region" description="Acidic residues" evidence="6">
    <location>
        <begin position="246"/>
        <end position="289"/>
    </location>
</feature>
<dbReference type="FunFam" id="3.30.70.330:FF:000406">
    <property type="entry name" value="Related to Nucleolar protein NOP4"/>
    <property type="match status" value="1"/>
</dbReference>
<evidence type="ECO:0000313" key="8">
    <source>
        <dbReference type="EMBL" id="KAF2496613.1"/>
    </source>
</evidence>
<evidence type="ECO:0000256" key="6">
    <source>
        <dbReference type="SAM" id="MobiDB-lite"/>
    </source>
</evidence>
<dbReference type="CDD" id="cd12677">
    <property type="entry name" value="RRM4_Nop4p"/>
    <property type="match status" value="1"/>
</dbReference>
<protein>
    <submittedName>
        <fullName evidence="8">RNA-binding domain-containing protein</fullName>
    </submittedName>
</protein>
<dbReference type="Pfam" id="PF00076">
    <property type="entry name" value="RRM_1"/>
    <property type="match status" value="3"/>
</dbReference>
<keyword evidence="2" id="KW-0677">Repeat</keyword>
<organism evidence="8 9">
    <name type="scientific">Lophium mytilinum</name>
    <dbReference type="NCBI Taxonomy" id="390894"/>
    <lineage>
        <taxon>Eukaryota</taxon>
        <taxon>Fungi</taxon>
        <taxon>Dikarya</taxon>
        <taxon>Ascomycota</taxon>
        <taxon>Pezizomycotina</taxon>
        <taxon>Dothideomycetes</taxon>
        <taxon>Pleosporomycetidae</taxon>
        <taxon>Mytilinidiales</taxon>
        <taxon>Mytilinidiaceae</taxon>
        <taxon>Lophium</taxon>
    </lineage>
</organism>
<accession>A0A6A6QY95</accession>
<dbReference type="GO" id="GO:0005730">
    <property type="term" value="C:nucleolus"/>
    <property type="evidence" value="ECO:0007669"/>
    <property type="project" value="TreeGrafter"/>
</dbReference>
<feature type="compositionally biased region" description="Basic residues" evidence="6">
    <location>
        <begin position="753"/>
        <end position="764"/>
    </location>
</feature>
<keyword evidence="9" id="KW-1185">Reference proteome</keyword>
<dbReference type="InterPro" id="IPR034809">
    <property type="entry name" value="Nop4_RRM4"/>
</dbReference>
<feature type="domain" description="RRM" evidence="7">
    <location>
        <begin position="303"/>
        <end position="414"/>
    </location>
</feature>
<reference evidence="8" key="1">
    <citation type="journal article" date="2020" name="Stud. Mycol.">
        <title>101 Dothideomycetes genomes: a test case for predicting lifestyles and emergence of pathogens.</title>
        <authorList>
            <person name="Haridas S."/>
            <person name="Albert R."/>
            <person name="Binder M."/>
            <person name="Bloem J."/>
            <person name="Labutti K."/>
            <person name="Salamov A."/>
            <person name="Andreopoulos B."/>
            <person name="Baker S."/>
            <person name="Barry K."/>
            <person name="Bills G."/>
            <person name="Bluhm B."/>
            <person name="Cannon C."/>
            <person name="Castanera R."/>
            <person name="Culley D."/>
            <person name="Daum C."/>
            <person name="Ezra D."/>
            <person name="Gonzalez J."/>
            <person name="Henrissat B."/>
            <person name="Kuo A."/>
            <person name="Liang C."/>
            <person name="Lipzen A."/>
            <person name="Lutzoni F."/>
            <person name="Magnuson J."/>
            <person name="Mondo S."/>
            <person name="Nolan M."/>
            <person name="Ohm R."/>
            <person name="Pangilinan J."/>
            <person name="Park H.-J."/>
            <person name="Ramirez L."/>
            <person name="Alfaro M."/>
            <person name="Sun H."/>
            <person name="Tritt A."/>
            <person name="Yoshinaga Y."/>
            <person name="Zwiers L.-H."/>
            <person name="Turgeon B."/>
            <person name="Goodwin S."/>
            <person name="Spatafora J."/>
            <person name="Crous P."/>
            <person name="Grigoriev I."/>
        </authorList>
    </citation>
    <scope>NUCLEOTIDE SEQUENCE</scope>
    <source>
        <strain evidence="8">CBS 269.34</strain>
    </source>
</reference>
<comment type="subcellular location">
    <subcellularLocation>
        <location evidence="1">Nucleus</location>
    </subcellularLocation>
</comment>
<evidence type="ECO:0000256" key="5">
    <source>
        <dbReference type="PROSITE-ProRule" id="PRU00176"/>
    </source>
</evidence>
<dbReference type="PANTHER" id="PTHR48039:SF5">
    <property type="entry name" value="RNA-BINDING PROTEIN 28"/>
    <property type="match status" value="1"/>
</dbReference>
<dbReference type="SMART" id="SM00360">
    <property type="entry name" value="RRM"/>
    <property type="match status" value="4"/>
</dbReference>
<proteinExistence type="predicted"/>
<dbReference type="InterPro" id="IPR035979">
    <property type="entry name" value="RBD_domain_sf"/>
</dbReference>
<dbReference type="OrthoDB" id="267048at2759"/>
<sequence>MAPERKKPRLSDPEVLDVVPETTPEKTTKDAPEQRKSLFVRSLPATVTTEELTEYFSNSYPIRHAVAVLDPATKQCKGYGFVTFADAEDAQRAREEFNGSKFKGQKIKVELAESRHRDGEKGTAPSAVAEAKAAREEKKKEKREVQQPPKLIIRNLPWSIKTPEDLSVLFRSFGKVKFATIPKQKTGLQPGFGFITMRGRKNAEKALEVINGKEVDGRTLAVDWAVEKATWQTLQEEAKPATADKEEVDDAEEADSDASDAESDGSANSDEDEDDFDEEFDENEDFEDDSAPKHDSKPKDDPTTLFIRNLPFSASDDSLREHFSRFGPIRYARIVLDQATERPRGTGFVSFYNSVDADSCLKSLPIINVTHDVKAKKDGSTITIAHSVLQDSSADPTGAYTMDGRILSITRAVDRVSANRLATESAASRFNRDKDKRRLYLLSEGTIASNSPLYASLSPSEVAMREASATQRRKLIESNPSLHLSLTRLAIRNIPRSITSKDLKALARQAVVGFATDVKEGKRTRLSKEELARGGAEMRDAETDRKKRGQGVVKQAKVVFETTEGGKVAESSGAGRSRGYGFIEYYTHRSALMGLRWLNGHAVDYRTMVKLTKGKNKKDDVEANQDRKKRLIVEFAIENAQIVVRRKEREDKAKGRGETREDRAPRTGGRDDRGRREERGDRGKDDRWGGQKRKRDDGDAGAEHKPRRNGLSYEENSKRFKKGRGGKGEEGGAAPKAKPDKPAEPVKGQFGMQRKRMAQRQKRG</sequence>
<feature type="domain" description="RRM" evidence="7">
    <location>
        <begin position="487"/>
        <end position="616"/>
    </location>
</feature>
<feature type="region of interest" description="Disordered" evidence="6">
    <location>
        <begin position="647"/>
        <end position="764"/>
    </location>
</feature>
<feature type="region of interest" description="Disordered" evidence="6">
    <location>
        <begin position="525"/>
        <end position="548"/>
    </location>
</feature>
<feature type="region of interest" description="Disordered" evidence="6">
    <location>
        <begin position="1"/>
        <end position="35"/>
    </location>
</feature>
<dbReference type="AlphaFoldDB" id="A0A6A6QY95"/>
<feature type="region of interest" description="Disordered" evidence="6">
    <location>
        <begin position="114"/>
        <end position="148"/>
    </location>
</feature>
<dbReference type="InterPro" id="IPR051945">
    <property type="entry name" value="RRM_MRD1_RNA_proc_ribogen"/>
</dbReference>
<evidence type="ECO:0000256" key="2">
    <source>
        <dbReference type="ARBA" id="ARBA00022737"/>
    </source>
</evidence>
<feature type="compositionally biased region" description="Basic and acidic residues" evidence="6">
    <location>
        <begin position="236"/>
        <end position="245"/>
    </location>
</feature>
<feature type="domain" description="RRM" evidence="7">
    <location>
        <begin position="36"/>
        <end position="114"/>
    </location>
</feature>
<feature type="region of interest" description="Disordered" evidence="6">
    <location>
        <begin position="233"/>
        <end position="304"/>
    </location>
</feature>
<feature type="compositionally biased region" description="Basic and acidic residues" evidence="6">
    <location>
        <begin position="23"/>
        <end position="35"/>
    </location>
</feature>
<dbReference type="GO" id="GO:0003729">
    <property type="term" value="F:mRNA binding"/>
    <property type="evidence" value="ECO:0007669"/>
    <property type="project" value="TreeGrafter"/>
</dbReference>